<proteinExistence type="predicted"/>
<evidence type="ECO:0000313" key="2">
    <source>
        <dbReference type="Proteomes" id="UP000299102"/>
    </source>
</evidence>
<sequence>MVLEESGKLKHLQYLIRSKVPTDACNRYESYNTTGRRAAFDALFIVTRHTPRPHTAASRDETRIQLRRARSGDEARRRAARQVTRVDKARALTQKFTRYFVAHEQTLIYFQIPP</sequence>
<organism evidence="1 2">
    <name type="scientific">Eumeta variegata</name>
    <name type="common">Bagworm moth</name>
    <name type="synonym">Eumeta japonica</name>
    <dbReference type="NCBI Taxonomy" id="151549"/>
    <lineage>
        <taxon>Eukaryota</taxon>
        <taxon>Metazoa</taxon>
        <taxon>Ecdysozoa</taxon>
        <taxon>Arthropoda</taxon>
        <taxon>Hexapoda</taxon>
        <taxon>Insecta</taxon>
        <taxon>Pterygota</taxon>
        <taxon>Neoptera</taxon>
        <taxon>Endopterygota</taxon>
        <taxon>Lepidoptera</taxon>
        <taxon>Glossata</taxon>
        <taxon>Ditrysia</taxon>
        <taxon>Tineoidea</taxon>
        <taxon>Psychidae</taxon>
        <taxon>Oiketicinae</taxon>
        <taxon>Eumeta</taxon>
    </lineage>
</organism>
<keyword evidence="2" id="KW-1185">Reference proteome</keyword>
<name>A0A4C1ZCZ0_EUMVA</name>
<accession>A0A4C1ZCZ0</accession>
<dbReference type="Proteomes" id="UP000299102">
    <property type="component" value="Unassembled WGS sequence"/>
</dbReference>
<dbReference type="EMBL" id="BGZK01001712">
    <property type="protein sequence ID" value="GBP85013.1"/>
    <property type="molecule type" value="Genomic_DNA"/>
</dbReference>
<dbReference type="AlphaFoldDB" id="A0A4C1ZCZ0"/>
<comment type="caution">
    <text evidence="1">The sequence shown here is derived from an EMBL/GenBank/DDBJ whole genome shotgun (WGS) entry which is preliminary data.</text>
</comment>
<reference evidence="1 2" key="1">
    <citation type="journal article" date="2019" name="Commun. Biol.">
        <title>The bagworm genome reveals a unique fibroin gene that provides high tensile strength.</title>
        <authorList>
            <person name="Kono N."/>
            <person name="Nakamura H."/>
            <person name="Ohtoshi R."/>
            <person name="Tomita M."/>
            <person name="Numata K."/>
            <person name="Arakawa K."/>
        </authorList>
    </citation>
    <scope>NUCLEOTIDE SEQUENCE [LARGE SCALE GENOMIC DNA]</scope>
</reference>
<evidence type="ECO:0000313" key="1">
    <source>
        <dbReference type="EMBL" id="GBP85013.1"/>
    </source>
</evidence>
<protein>
    <submittedName>
        <fullName evidence="1">Uncharacterized protein</fullName>
    </submittedName>
</protein>
<gene>
    <name evidence="1" type="ORF">EVAR_53694_1</name>
</gene>